<dbReference type="EMBL" id="JBHTIC010000008">
    <property type="protein sequence ID" value="MFD0762630.1"/>
    <property type="molecule type" value="Genomic_DNA"/>
</dbReference>
<sequence>MIKQFYKHIISKVLIIAVLLPFAVQFIHSFENHSHHVCNAQNIVHFDTHEIDCSVFHFKINSNAIDFSSTHKLVDKQINNSSIYCSEESFSSTNIQHKSSRAPPFLMIL</sequence>
<keyword evidence="2" id="KW-1185">Reference proteome</keyword>
<name>A0ABW2Z842_9FLAO</name>
<evidence type="ECO:0000313" key="2">
    <source>
        <dbReference type="Proteomes" id="UP001597032"/>
    </source>
</evidence>
<reference evidence="2" key="1">
    <citation type="journal article" date="2019" name="Int. J. Syst. Evol. Microbiol.">
        <title>The Global Catalogue of Microorganisms (GCM) 10K type strain sequencing project: providing services to taxonomists for standard genome sequencing and annotation.</title>
        <authorList>
            <consortium name="The Broad Institute Genomics Platform"/>
            <consortium name="The Broad Institute Genome Sequencing Center for Infectious Disease"/>
            <person name="Wu L."/>
            <person name="Ma J."/>
        </authorList>
    </citation>
    <scope>NUCLEOTIDE SEQUENCE [LARGE SCALE GENOMIC DNA]</scope>
    <source>
        <strain evidence="2">CCUG 60022</strain>
    </source>
</reference>
<protein>
    <submittedName>
        <fullName evidence="1">Uncharacterized protein</fullName>
    </submittedName>
</protein>
<dbReference type="Proteomes" id="UP001597032">
    <property type="component" value="Unassembled WGS sequence"/>
</dbReference>
<dbReference type="RefSeq" id="WP_386783009.1">
    <property type="nucleotide sequence ID" value="NZ_JBHTIC010000008.1"/>
</dbReference>
<accession>A0ABW2Z842</accession>
<organism evidence="1 2">
    <name type="scientific">Lutibacter aestuarii</name>
    <dbReference type="NCBI Taxonomy" id="861111"/>
    <lineage>
        <taxon>Bacteria</taxon>
        <taxon>Pseudomonadati</taxon>
        <taxon>Bacteroidota</taxon>
        <taxon>Flavobacteriia</taxon>
        <taxon>Flavobacteriales</taxon>
        <taxon>Flavobacteriaceae</taxon>
        <taxon>Lutibacter</taxon>
    </lineage>
</organism>
<proteinExistence type="predicted"/>
<comment type="caution">
    <text evidence="1">The sequence shown here is derived from an EMBL/GenBank/DDBJ whole genome shotgun (WGS) entry which is preliminary data.</text>
</comment>
<evidence type="ECO:0000313" key="1">
    <source>
        <dbReference type="EMBL" id="MFD0762630.1"/>
    </source>
</evidence>
<gene>
    <name evidence="1" type="ORF">ACFQZW_11090</name>
</gene>